<sequence>MKSMSSAYTPQDNQSAVPKARLAVFGRPSFLYTFGQNYLLYNRQNYYNIKT</sequence>
<reference evidence="2 3" key="1">
    <citation type="submission" date="2016-01" db="EMBL/GenBank/DDBJ databases">
        <title>Draft Genome Sequences of Seven Thermophilic Sporeformers Isolated from Foods.</title>
        <authorList>
            <person name="Berendsen E.M."/>
            <person name="Wells-Bennik M.H."/>
            <person name="Krawcyk A.O."/>
            <person name="De Jong A."/>
            <person name="Holsappel S."/>
            <person name="Eijlander R.T."/>
            <person name="Kuipers O.P."/>
        </authorList>
    </citation>
    <scope>NUCLEOTIDE SEQUENCE [LARGE SCALE GENOMIC DNA]</scope>
    <source>
        <strain evidence="2 3">B4109</strain>
    </source>
</reference>
<reference evidence="1 4" key="2">
    <citation type="submission" date="2016-03" db="EMBL/GenBank/DDBJ databases">
        <title>Spore heat resistance.</title>
        <authorList>
            <person name="Boekhorst J."/>
            <person name="Berendsen E.M."/>
            <person name="Wells-Bennik M.H."/>
            <person name="Kuipers O.P."/>
        </authorList>
    </citation>
    <scope>NUCLEOTIDE SEQUENCE [LARGE SCALE GENOMIC DNA]</scope>
    <source>
        <strain evidence="1 4">GS8</strain>
    </source>
</reference>
<dbReference type="PATRIC" id="fig|1422.18.peg.889"/>
<dbReference type="Proteomes" id="UP000075424">
    <property type="component" value="Unassembled WGS sequence"/>
</dbReference>
<keyword evidence="4" id="KW-1185">Reference proteome</keyword>
<organism evidence="2 3">
    <name type="scientific">Geobacillus stearothermophilus</name>
    <name type="common">Bacillus stearothermophilus</name>
    <dbReference type="NCBI Taxonomy" id="1422"/>
    <lineage>
        <taxon>Bacteria</taxon>
        <taxon>Bacillati</taxon>
        <taxon>Bacillota</taxon>
        <taxon>Bacilli</taxon>
        <taxon>Bacillales</taxon>
        <taxon>Anoxybacillaceae</taxon>
        <taxon>Geobacillus</taxon>
    </lineage>
</organism>
<evidence type="ECO:0000313" key="2">
    <source>
        <dbReference type="EMBL" id="KYD23387.1"/>
    </source>
</evidence>
<evidence type="ECO:0000313" key="4">
    <source>
        <dbReference type="Proteomes" id="UP000773850"/>
    </source>
</evidence>
<name>A0A150MFN3_GEOSE</name>
<comment type="caution">
    <text evidence="2">The sequence shown here is derived from an EMBL/GenBank/DDBJ whole genome shotgun (WGS) entry which is preliminary data.</text>
</comment>
<dbReference type="EMBL" id="LUCS01000028">
    <property type="protein sequence ID" value="KAF6510485.1"/>
    <property type="molecule type" value="Genomic_DNA"/>
</dbReference>
<evidence type="ECO:0000313" key="3">
    <source>
        <dbReference type="Proteomes" id="UP000075424"/>
    </source>
</evidence>
<gene>
    <name evidence="2" type="ORF">B4109_2355</name>
    <name evidence="1" type="ORF">GS8_2642</name>
</gene>
<proteinExistence type="predicted"/>
<accession>A0A150MFN3</accession>
<dbReference type="Proteomes" id="UP000773850">
    <property type="component" value="Unassembled WGS sequence"/>
</dbReference>
<evidence type="ECO:0000313" key="1">
    <source>
        <dbReference type="EMBL" id="KAF6510485.1"/>
    </source>
</evidence>
<protein>
    <submittedName>
        <fullName evidence="2">Uncharacterized protein</fullName>
    </submittedName>
</protein>
<dbReference type="EMBL" id="LQYV01000112">
    <property type="protein sequence ID" value="KYD23387.1"/>
    <property type="molecule type" value="Genomic_DNA"/>
</dbReference>
<dbReference type="AlphaFoldDB" id="A0A150MFN3"/>